<comment type="caution">
    <text evidence="2">The sequence shown here is derived from an EMBL/GenBank/DDBJ whole genome shotgun (WGS) entry which is preliminary data.</text>
</comment>
<sequence length="234" mass="24167">MKKNLKNSLCTMLVAGAFCLPLASASSTTIGLTGESIYDEVTLNWSGPTGISAYIIFENSVHIETVGSASSSVTLNDRPAGTKTYRVEGCISQGCAVLTSNNQAFSNNINLNVGNSISYQVRRHNSADALTNANVDTILLDGTSILNVSDGSDDVACNVSLNRQGNVTTFITGDGDIDSETEFNALDPGINLVNEINDCGGGINPNILGCGTVGGSNKIAVVPVDANIVDSLGA</sequence>
<reference evidence="2" key="1">
    <citation type="submission" date="2022-01" db="EMBL/GenBank/DDBJ databases">
        <title>Colwellia maritima, isolated from seawater.</title>
        <authorList>
            <person name="Kristyanto S."/>
            <person name="Jung J."/>
            <person name="Jeon C.O."/>
        </authorList>
    </citation>
    <scope>NUCLEOTIDE SEQUENCE</scope>
    <source>
        <strain evidence="2">MSW7</strain>
    </source>
</reference>
<proteinExistence type="predicted"/>
<gene>
    <name evidence="2" type="ORF">L3081_23145</name>
</gene>
<organism evidence="2 3">
    <name type="scientific">Colwellia maritima</name>
    <dbReference type="NCBI Taxonomy" id="2912588"/>
    <lineage>
        <taxon>Bacteria</taxon>
        <taxon>Pseudomonadati</taxon>
        <taxon>Pseudomonadota</taxon>
        <taxon>Gammaproteobacteria</taxon>
        <taxon>Alteromonadales</taxon>
        <taxon>Colwelliaceae</taxon>
        <taxon>Colwellia</taxon>
    </lineage>
</organism>
<evidence type="ECO:0000256" key="1">
    <source>
        <dbReference type="SAM" id="SignalP"/>
    </source>
</evidence>
<feature type="signal peptide" evidence="1">
    <location>
        <begin position="1"/>
        <end position="25"/>
    </location>
</feature>
<accession>A0ABS9X674</accession>
<dbReference type="Proteomes" id="UP001139646">
    <property type="component" value="Unassembled WGS sequence"/>
</dbReference>
<protein>
    <submittedName>
        <fullName evidence="2">Uncharacterized protein</fullName>
    </submittedName>
</protein>
<dbReference type="RefSeq" id="WP_242288626.1">
    <property type="nucleotide sequence ID" value="NZ_JAKKSL010000006.1"/>
</dbReference>
<keyword evidence="3" id="KW-1185">Reference proteome</keyword>
<dbReference type="EMBL" id="JAKKSL010000006">
    <property type="protein sequence ID" value="MCI2285743.1"/>
    <property type="molecule type" value="Genomic_DNA"/>
</dbReference>
<name>A0ABS9X674_9GAMM</name>
<evidence type="ECO:0000313" key="2">
    <source>
        <dbReference type="EMBL" id="MCI2285743.1"/>
    </source>
</evidence>
<keyword evidence="1" id="KW-0732">Signal</keyword>
<evidence type="ECO:0000313" key="3">
    <source>
        <dbReference type="Proteomes" id="UP001139646"/>
    </source>
</evidence>
<dbReference type="Gene3D" id="2.60.40.10">
    <property type="entry name" value="Immunoglobulins"/>
    <property type="match status" value="1"/>
</dbReference>
<dbReference type="InterPro" id="IPR013783">
    <property type="entry name" value="Ig-like_fold"/>
</dbReference>
<feature type="chain" id="PRO_5046545804" evidence="1">
    <location>
        <begin position="26"/>
        <end position="234"/>
    </location>
</feature>